<feature type="transmembrane region" description="Helical" evidence="5">
    <location>
        <begin position="412"/>
        <end position="433"/>
    </location>
</feature>
<evidence type="ECO:0000313" key="7">
    <source>
        <dbReference type="EMBL" id="KXU91067.1"/>
    </source>
</evidence>
<feature type="transmembrane region" description="Helical" evidence="5">
    <location>
        <begin position="384"/>
        <end position="406"/>
    </location>
</feature>
<evidence type="ECO:0000256" key="5">
    <source>
        <dbReference type="SAM" id="Phobius"/>
    </source>
</evidence>
<reference evidence="7 8" key="1">
    <citation type="journal article" date="2015" name="Int. J. Syst. Evol. Microbiol.">
        <title>Burkholderia monticola sp. nov., isolated from mountain soil.</title>
        <authorList>
            <person name="Baek I."/>
            <person name="Seo B."/>
            <person name="Lee I."/>
            <person name="Yi H."/>
            <person name="Chun J."/>
        </authorList>
    </citation>
    <scope>NUCLEOTIDE SEQUENCE [LARGE SCALE GENOMIC DNA]</scope>
    <source>
        <strain evidence="7 8">JC2948</strain>
    </source>
</reference>
<organism evidence="7 8">
    <name type="scientific">Paraburkholderia monticola</name>
    <dbReference type="NCBI Taxonomy" id="1399968"/>
    <lineage>
        <taxon>Bacteria</taxon>
        <taxon>Pseudomonadati</taxon>
        <taxon>Pseudomonadota</taxon>
        <taxon>Betaproteobacteria</taxon>
        <taxon>Burkholderiales</taxon>
        <taxon>Burkholderiaceae</taxon>
        <taxon>Paraburkholderia</taxon>
    </lineage>
</organism>
<evidence type="ECO:0000256" key="3">
    <source>
        <dbReference type="ARBA" id="ARBA00022989"/>
    </source>
</evidence>
<dbReference type="PROSITE" id="PS50850">
    <property type="entry name" value="MFS"/>
    <property type="match status" value="1"/>
</dbReference>
<feature type="domain" description="Major facilitator superfamily (MFS) profile" evidence="6">
    <location>
        <begin position="25"/>
        <end position="435"/>
    </location>
</feature>
<feature type="transmembrane region" description="Helical" evidence="5">
    <location>
        <begin position="178"/>
        <end position="199"/>
    </location>
</feature>
<keyword evidence="4 5" id="KW-0472">Membrane</keyword>
<feature type="transmembrane region" description="Helical" evidence="5">
    <location>
        <begin position="91"/>
        <end position="110"/>
    </location>
</feature>
<feature type="transmembrane region" description="Helical" evidence="5">
    <location>
        <begin position="319"/>
        <end position="338"/>
    </location>
</feature>
<feature type="transmembrane region" description="Helical" evidence="5">
    <location>
        <begin position="293"/>
        <end position="312"/>
    </location>
</feature>
<dbReference type="Pfam" id="PF07690">
    <property type="entry name" value="MFS_1"/>
    <property type="match status" value="1"/>
</dbReference>
<evidence type="ECO:0000256" key="1">
    <source>
        <dbReference type="ARBA" id="ARBA00004141"/>
    </source>
</evidence>
<comment type="caution">
    <text evidence="7">The sequence shown here is derived from an EMBL/GenBank/DDBJ whole genome shotgun (WGS) entry which is preliminary data.</text>
</comment>
<keyword evidence="8" id="KW-1185">Reference proteome</keyword>
<keyword evidence="2 5" id="KW-0812">Transmembrane</keyword>
<evidence type="ECO:0000259" key="6">
    <source>
        <dbReference type="PROSITE" id="PS50850"/>
    </source>
</evidence>
<protein>
    <submittedName>
        <fullName evidence="7">MFS transporter</fullName>
    </submittedName>
</protein>
<dbReference type="GO" id="GO:0005886">
    <property type="term" value="C:plasma membrane"/>
    <property type="evidence" value="ECO:0007669"/>
    <property type="project" value="TreeGrafter"/>
</dbReference>
<dbReference type="InterPro" id="IPR020846">
    <property type="entry name" value="MFS_dom"/>
</dbReference>
<gene>
    <name evidence="7" type="ORF">CI15_00250</name>
</gene>
<dbReference type="InterPro" id="IPR036259">
    <property type="entry name" value="MFS_trans_sf"/>
</dbReference>
<dbReference type="PANTHER" id="PTHR23508">
    <property type="entry name" value="CARBOXYLIC ACID TRANSPORTER PROTEIN HOMOLOG"/>
    <property type="match status" value="1"/>
</dbReference>
<evidence type="ECO:0000256" key="4">
    <source>
        <dbReference type="ARBA" id="ARBA00023136"/>
    </source>
</evidence>
<dbReference type="STRING" id="1399968.CI15_00250"/>
<comment type="subcellular location">
    <subcellularLocation>
        <location evidence="1">Membrane</location>
        <topology evidence="1">Multi-pass membrane protein</topology>
    </subcellularLocation>
</comment>
<dbReference type="EMBL" id="LRBG01000001">
    <property type="protein sequence ID" value="KXU91067.1"/>
    <property type="molecule type" value="Genomic_DNA"/>
</dbReference>
<dbReference type="PANTHER" id="PTHR23508:SF10">
    <property type="entry name" value="CARBOXYLIC ACID TRANSPORTER PROTEIN HOMOLOG"/>
    <property type="match status" value="1"/>
</dbReference>
<feature type="transmembrane region" description="Helical" evidence="5">
    <location>
        <begin position="149"/>
        <end position="172"/>
    </location>
</feature>
<dbReference type="OrthoDB" id="7066727at2"/>
<name>A0A149Q1G4_9BURK</name>
<proteinExistence type="predicted"/>
<evidence type="ECO:0000256" key="2">
    <source>
        <dbReference type="ARBA" id="ARBA00022692"/>
    </source>
</evidence>
<feature type="transmembrane region" description="Helical" evidence="5">
    <location>
        <begin position="344"/>
        <end position="372"/>
    </location>
</feature>
<dbReference type="AlphaFoldDB" id="A0A149Q1G4"/>
<sequence>MNRSSVVDIGAVIEREQTRSFGVLLIIAMAVVMMTEGYDLAAMAFAAPALGRAWHLDHGVLGPVFSAFVFGTMIGAFALGYLGDVLGRKRVIILGSLVLAVFTLAASQATDLSQLLWLRFLGGLGIGGVVPNAIAYMTDFAPKRQRATWVTLMYCGYMIGSSLGGIIAAQFIPTHGWQVVFMIGGIAPILASIMMAFVVPESIRFLTLKGRHADVAKILARSAPGVSLTPDTKFVIAEEPAKSGAFSELFAGSLRAITPVLWLVYIANSFALFFMSSWLPVLIERVGLSPHDAALVTTMFQIGGTVGGLALMRFVDTRGAIVITVLPIVGVPVVALIGTGLPVPLLWCFAFLSGFTVVGTQSGLNAVASLIYPTALRAKGTGTAVSIQKIGAIAGPLIGGMLISAHVPIAQVFYWVAVPVAIVAVLAFVLGLLQRSRERATPDAISEKGMNHAV</sequence>
<feature type="transmembrane region" description="Helical" evidence="5">
    <location>
        <begin position="21"/>
        <end position="47"/>
    </location>
</feature>
<feature type="transmembrane region" description="Helical" evidence="5">
    <location>
        <begin position="59"/>
        <end position="79"/>
    </location>
</feature>
<evidence type="ECO:0000313" key="8">
    <source>
        <dbReference type="Proteomes" id="UP000075613"/>
    </source>
</evidence>
<dbReference type="Proteomes" id="UP000075613">
    <property type="component" value="Unassembled WGS sequence"/>
</dbReference>
<accession>A0A149Q1G4</accession>
<dbReference type="SUPFAM" id="SSF103473">
    <property type="entry name" value="MFS general substrate transporter"/>
    <property type="match status" value="1"/>
</dbReference>
<dbReference type="RefSeq" id="WP_062122984.1">
    <property type="nucleotide sequence ID" value="NZ_LRBG01000001.1"/>
</dbReference>
<dbReference type="Gene3D" id="1.20.1250.20">
    <property type="entry name" value="MFS general substrate transporter like domains"/>
    <property type="match status" value="1"/>
</dbReference>
<dbReference type="GO" id="GO:0046943">
    <property type="term" value="F:carboxylic acid transmembrane transporter activity"/>
    <property type="evidence" value="ECO:0007669"/>
    <property type="project" value="TreeGrafter"/>
</dbReference>
<feature type="transmembrane region" description="Helical" evidence="5">
    <location>
        <begin position="116"/>
        <end position="137"/>
    </location>
</feature>
<keyword evidence="3 5" id="KW-1133">Transmembrane helix</keyword>
<dbReference type="InterPro" id="IPR011701">
    <property type="entry name" value="MFS"/>
</dbReference>
<feature type="transmembrane region" description="Helical" evidence="5">
    <location>
        <begin position="260"/>
        <end position="281"/>
    </location>
</feature>